<dbReference type="AlphaFoldDB" id="F8P7Q8"/>
<sequence>MRGNEDSLFTLSCTVAVGQFLACKWYGAGQGLVEFIVLRCWVFLVNQAEVRLR</sequence>
<dbReference type="KEGG" id="sla:SERLADRAFT_476698"/>
<dbReference type="EMBL" id="GL945440">
    <property type="protein sequence ID" value="EGO20466.1"/>
    <property type="molecule type" value="Genomic_DNA"/>
</dbReference>
<dbReference type="GeneID" id="18820858"/>
<accession>F8P7Q8</accession>
<gene>
    <name evidence="1" type="ORF">SERLADRAFT_476698</name>
</gene>
<dbReference type="Proteomes" id="UP000008064">
    <property type="component" value="Unassembled WGS sequence"/>
</dbReference>
<proteinExistence type="predicted"/>
<organism>
    <name type="scientific">Serpula lacrymans var. lacrymans (strain S7.9)</name>
    <name type="common">Dry rot fungus</name>
    <dbReference type="NCBI Taxonomy" id="578457"/>
    <lineage>
        <taxon>Eukaryota</taxon>
        <taxon>Fungi</taxon>
        <taxon>Dikarya</taxon>
        <taxon>Basidiomycota</taxon>
        <taxon>Agaricomycotina</taxon>
        <taxon>Agaricomycetes</taxon>
        <taxon>Agaricomycetidae</taxon>
        <taxon>Boletales</taxon>
        <taxon>Coniophorineae</taxon>
        <taxon>Serpulaceae</taxon>
        <taxon>Serpula</taxon>
    </lineage>
</organism>
<dbReference type="RefSeq" id="XP_007322432.1">
    <property type="nucleotide sequence ID" value="XM_007322370.1"/>
</dbReference>
<dbReference type="HOGENOM" id="CLU_3070120_0_0_1"/>
<evidence type="ECO:0000313" key="1">
    <source>
        <dbReference type="EMBL" id="EGO20466.1"/>
    </source>
</evidence>
<protein>
    <submittedName>
        <fullName evidence="1">Uncharacterized protein</fullName>
    </submittedName>
</protein>
<name>F8P7Q8_SERL9</name>
<reference evidence="1" key="1">
    <citation type="submission" date="2011-04" db="EMBL/GenBank/DDBJ databases">
        <title>Evolution of plant cell wall degrading machinery underlies the functional diversity of forest fungi.</title>
        <authorList>
            <consortium name="US DOE Joint Genome Institute (JGI-PGF)"/>
            <person name="Eastwood D.C."/>
            <person name="Floudas D."/>
            <person name="Binder M."/>
            <person name="Majcherczyk A."/>
            <person name="Schneider P."/>
            <person name="Aerts A."/>
            <person name="Asiegbu F.O."/>
            <person name="Baker S.E."/>
            <person name="Barry K."/>
            <person name="Bendiksby M."/>
            <person name="Blumentritt M."/>
            <person name="Coutinho P.M."/>
            <person name="Cullen D."/>
            <person name="Cullen D."/>
            <person name="Gathman A."/>
            <person name="Goodell B."/>
            <person name="Henrissat B."/>
            <person name="Ihrmark K."/>
            <person name="Kauserud H."/>
            <person name="Kohler A."/>
            <person name="LaButti K."/>
            <person name="Lapidus A."/>
            <person name="Lavin J.L."/>
            <person name="Lee Y.-H."/>
            <person name="Lindquist E."/>
            <person name="Lilly W."/>
            <person name="Lucas S."/>
            <person name="Morin E."/>
            <person name="Murat C."/>
            <person name="Oguiza J.A."/>
            <person name="Park J."/>
            <person name="Pisabarro A.G."/>
            <person name="Riley R."/>
            <person name="Rosling A."/>
            <person name="Salamov A."/>
            <person name="Schmidt O."/>
            <person name="Schmutz J."/>
            <person name="Skrede I."/>
            <person name="Stenlid J."/>
            <person name="Wiebenga A."/>
            <person name="Xie X."/>
            <person name="Kues U."/>
            <person name="Hibbett D.S."/>
            <person name="Hoffmeister D."/>
            <person name="Hogberg N."/>
            <person name="Martin F."/>
            <person name="Grigoriev I.V."/>
            <person name="Watkinson S.C."/>
        </authorList>
    </citation>
    <scope>NUCLEOTIDE SEQUENCE</scope>
    <source>
        <strain evidence="1">S7.9</strain>
    </source>
</reference>